<dbReference type="GO" id="GO:0003964">
    <property type="term" value="F:RNA-directed DNA polymerase activity"/>
    <property type="evidence" value="ECO:0007669"/>
    <property type="project" value="UniProtKB-KW"/>
</dbReference>
<dbReference type="AlphaFoldDB" id="A0AAN8W436"/>
<sequence length="188" mass="21457">MGISIERTSLDRGKGLARIWKRLDRVLINDLVADWDCVNFQNLPQIIQSSLSSVDNDFLHVIPTLQEVHETILKMDKESVARPYSFSGAFFQNGWEVIGEDVYKAVVSFFCGADLPRTFTTTTLILIPKISDSYQFSQYRPISLCNFFNKIIAKILAERLSRFLPRLISQQQSGFVKGRVILDNHLLA</sequence>
<keyword evidence="1" id="KW-0808">Transferase</keyword>
<keyword evidence="1" id="KW-0695">RNA-directed DNA polymerase</keyword>
<dbReference type="Proteomes" id="UP001370490">
    <property type="component" value="Unassembled WGS sequence"/>
</dbReference>
<organism evidence="1 2">
    <name type="scientific">Dillenia turbinata</name>
    <dbReference type="NCBI Taxonomy" id="194707"/>
    <lineage>
        <taxon>Eukaryota</taxon>
        <taxon>Viridiplantae</taxon>
        <taxon>Streptophyta</taxon>
        <taxon>Embryophyta</taxon>
        <taxon>Tracheophyta</taxon>
        <taxon>Spermatophyta</taxon>
        <taxon>Magnoliopsida</taxon>
        <taxon>eudicotyledons</taxon>
        <taxon>Gunneridae</taxon>
        <taxon>Pentapetalae</taxon>
        <taxon>Dilleniales</taxon>
        <taxon>Dilleniaceae</taxon>
        <taxon>Dillenia</taxon>
    </lineage>
</organism>
<dbReference type="PANTHER" id="PTHR46890">
    <property type="entry name" value="NON-LTR RETROLELEMENT REVERSE TRANSCRIPTASE-LIKE PROTEIN-RELATED"/>
    <property type="match status" value="1"/>
</dbReference>
<reference evidence="1 2" key="1">
    <citation type="submission" date="2023-12" db="EMBL/GenBank/DDBJ databases">
        <title>A high-quality genome assembly for Dillenia turbinata (Dilleniales).</title>
        <authorList>
            <person name="Chanderbali A."/>
        </authorList>
    </citation>
    <scope>NUCLEOTIDE SEQUENCE [LARGE SCALE GENOMIC DNA]</scope>
    <source>
        <strain evidence="1">LSX21</strain>
        <tissue evidence="1">Leaf</tissue>
    </source>
</reference>
<dbReference type="InterPro" id="IPR052343">
    <property type="entry name" value="Retrotransposon-Effector_Assoc"/>
</dbReference>
<evidence type="ECO:0000313" key="1">
    <source>
        <dbReference type="EMBL" id="KAK6945804.1"/>
    </source>
</evidence>
<dbReference type="PANTHER" id="PTHR46890:SF48">
    <property type="entry name" value="RNA-DIRECTED DNA POLYMERASE"/>
    <property type="match status" value="1"/>
</dbReference>
<keyword evidence="1" id="KW-0548">Nucleotidyltransferase</keyword>
<gene>
    <name evidence="1" type="ORF">RJ641_013348</name>
</gene>
<protein>
    <submittedName>
        <fullName evidence="1">Reverse transcriptase domain</fullName>
    </submittedName>
</protein>
<evidence type="ECO:0000313" key="2">
    <source>
        <dbReference type="Proteomes" id="UP001370490"/>
    </source>
</evidence>
<keyword evidence="2" id="KW-1185">Reference proteome</keyword>
<proteinExistence type="predicted"/>
<comment type="caution">
    <text evidence="1">The sequence shown here is derived from an EMBL/GenBank/DDBJ whole genome shotgun (WGS) entry which is preliminary data.</text>
</comment>
<name>A0AAN8W436_9MAGN</name>
<accession>A0AAN8W436</accession>
<dbReference type="EMBL" id="JBAMMX010000002">
    <property type="protein sequence ID" value="KAK6945804.1"/>
    <property type="molecule type" value="Genomic_DNA"/>
</dbReference>